<dbReference type="Gene3D" id="1.10.10.10">
    <property type="entry name" value="Winged helix-like DNA-binding domain superfamily/Winged helix DNA-binding domain"/>
    <property type="match status" value="1"/>
</dbReference>
<dbReference type="Gene3D" id="3.40.50.300">
    <property type="entry name" value="P-loop containing nucleotide triphosphate hydrolases"/>
    <property type="match status" value="1"/>
</dbReference>
<dbReference type="PRINTS" id="PR00038">
    <property type="entry name" value="HTHLUXR"/>
</dbReference>
<reference evidence="6" key="1">
    <citation type="journal article" date="2019" name="Int. J. Syst. Evol. Microbiol.">
        <title>The Global Catalogue of Microorganisms (GCM) 10K type strain sequencing project: providing services to taxonomists for standard genome sequencing and annotation.</title>
        <authorList>
            <consortium name="The Broad Institute Genomics Platform"/>
            <consortium name="The Broad Institute Genome Sequencing Center for Infectious Disease"/>
            <person name="Wu L."/>
            <person name="Ma J."/>
        </authorList>
    </citation>
    <scope>NUCLEOTIDE SEQUENCE [LARGE SCALE GENOMIC DNA]</scope>
    <source>
        <strain evidence="6">CCUG 54522</strain>
    </source>
</reference>
<dbReference type="InterPro" id="IPR036388">
    <property type="entry name" value="WH-like_DNA-bd_sf"/>
</dbReference>
<dbReference type="InterPro" id="IPR000792">
    <property type="entry name" value="Tscrpt_reg_LuxR_C"/>
</dbReference>
<evidence type="ECO:0000313" key="6">
    <source>
        <dbReference type="Proteomes" id="UP001596135"/>
    </source>
</evidence>
<dbReference type="InterPro" id="IPR016032">
    <property type="entry name" value="Sig_transdc_resp-reg_C-effctor"/>
</dbReference>
<dbReference type="PANTHER" id="PTHR44688:SF25">
    <property type="entry name" value="HTH LUXR-TYPE DOMAIN-CONTAINING PROTEIN"/>
    <property type="match status" value="1"/>
</dbReference>
<dbReference type="SUPFAM" id="SSF52540">
    <property type="entry name" value="P-loop containing nucleoside triphosphate hydrolases"/>
    <property type="match status" value="1"/>
</dbReference>
<comment type="caution">
    <text evidence="5">The sequence shown here is derived from an EMBL/GenBank/DDBJ whole genome shotgun (WGS) entry which is preliminary data.</text>
</comment>
<dbReference type="Proteomes" id="UP001596135">
    <property type="component" value="Unassembled WGS sequence"/>
</dbReference>
<name>A0ABW1LPF8_9ACTN</name>
<dbReference type="InterPro" id="IPR059106">
    <property type="entry name" value="WHD_MalT"/>
</dbReference>
<keyword evidence="3" id="KW-0804">Transcription</keyword>
<dbReference type="SUPFAM" id="SSF48452">
    <property type="entry name" value="TPR-like"/>
    <property type="match status" value="1"/>
</dbReference>
<dbReference type="Pfam" id="PF00196">
    <property type="entry name" value="GerE"/>
    <property type="match status" value="1"/>
</dbReference>
<evidence type="ECO:0000313" key="5">
    <source>
        <dbReference type="EMBL" id="MFC6045398.1"/>
    </source>
</evidence>
<dbReference type="SMART" id="SM00421">
    <property type="entry name" value="HTH_LUXR"/>
    <property type="match status" value="1"/>
</dbReference>
<keyword evidence="1" id="KW-0805">Transcription regulation</keyword>
<evidence type="ECO:0000256" key="2">
    <source>
        <dbReference type="ARBA" id="ARBA00023125"/>
    </source>
</evidence>
<gene>
    <name evidence="5" type="ORF">ACFPYL_20095</name>
</gene>
<sequence length="892" mass="96826">MDQDRHDPVVGDGLGLLAAQSAAARSAIFPAKLRPAANPAYLIPRPRLHQLLAPETLAPVTLVVAPAGSGKTSLLRSWVAEAAVPYAWLSLDETDQDPVQLWRGVLAALEAVAPGCAVPAADLLRRPGGVADAIGALLDDLEQRDAGPAVLVVDDLHLVDSVDAVTSSLALFVQHLPTWLHVVVSSRHEPRLPVHRLRARGQLGEVHFAELRFTFDEAVAVLARLVPDLDPTLAHETAARAGGWAASIQIAALAARSARAQGERFLPQPGDGGRYLADYVWHEVLVAESDELVDVLLATSVVERVDPGLAQVLAERPDAADLLSEAEARGLFVTWVEPAGCFEIHRLVRAALLTVLTERSPERVQRLLAWAAGWHQAHGQALSALDCWLRAERPRDALRLLATHAQALYDGGHESTIRRVVAAIPDHVAAQDVEAMLDFAWVHLLLDRRRFTALVDTVSRSVRDDLDLSGTLLARLEVLQSMTSALRGHWADAASLARSAIEELGETWWVDLLGQFAWNMVARDIAYSERWDESGAEVRAVLRALGVVPERRLAIEGTRALGESLAGRPIDALRVVAGARAAAEMANMSILRAEAMVAEAIAHRELGDMADAMPLLLEGAEDRLEPTPHCVLLSRLQLVGVRLDEGDLEAAARTFGQAAELVDTELTGPGARSWLATTGTQLALAAGDVEGARSWAQQVVDPFWSAVSSARILVATEERDLAYDALKAADPRCLRHQVVLDLMLFRVTASADEAERHLLDAVRIASGHGLVQTVASEGPEVVEAVERLAWRAPTSWLDRLRRAAVPGESAAYPAPDAVEQLTERELEVLRMLPSRLTLREIADELFISINTLKFHLKVIYRKLGCTSRAEAAEMARSLTGLRRAQPSSTRRR</sequence>
<dbReference type="SUPFAM" id="SSF46894">
    <property type="entry name" value="C-terminal effector domain of the bipartite response regulators"/>
    <property type="match status" value="1"/>
</dbReference>
<protein>
    <submittedName>
        <fullName evidence="5">LuxR C-terminal-related transcriptional regulator</fullName>
    </submittedName>
</protein>
<dbReference type="PANTHER" id="PTHR44688">
    <property type="entry name" value="DNA-BINDING TRANSCRIPTIONAL ACTIVATOR DEVR_DOSR"/>
    <property type="match status" value="1"/>
</dbReference>
<dbReference type="Pfam" id="PF25873">
    <property type="entry name" value="WHD_MalT"/>
    <property type="match status" value="1"/>
</dbReference>
<organism evidence="5 6">
    <name type="scientific">Nocardioides hankookensis</name>
    <dbReference type="NCBI Taxonomy" id="443157"/>
    <lineage>
        <taxon>Bacteria</taxon>
        <taxon>Bacillati</taxon>
        <taxon>Actinomycetota</taxon>
        <taxon>Actinomycetes</taxon>
        <taxon>Propionibacteriales</taxon>
        <taxon>Nocardioidaceae</taxon>
        <taxon>Nocardioides</taxon>
    </lineage>
</organism>
<proteinExistence type="predicted"/>
<dbReference type="PROSITE" id="PS50043">
    <property type="entry name" value="HTH_LUXR_2"/>
    <property type="match status" value="1"/>
</dbReference>
<dbReference type="RefSeq" id="WP_379158540.1">
    <property type="nucleotide sequence ID" value="NZ_JBHSRJ010000009.1"/>
</dbReference>
<dbReference type="CDD" id="cd06170">
    <property type="entry name" value="LuxR_C_like"/>
    <property type="match status" value="1"/>
</dbReference>
<keyword evidence="2" id="KW-0238">DNA-binding</keyword>
<evidence type="ECO:0000256" key="3">
    <source>
        <dbReference type="ARBA" id="ARBA00023163"/>
    </source>
</evidence>
<evidence type="ECO:0000259" key="4">
    <source>
        <dbReference type="PROSITE" id="PS50043"/>
    </source>
</evidence>
<dbReference type="InterPro" id="IPR011990">
    <property type="entry name" value="TPR-like_helical_dom_sf"/>
</dbReference>
<dbReference type="Gene3D" id="1.25.40.10">
    <property type="entry name" value="Tetratricopeptide repeat domain"/>
    <property type="match status" value="1"/>
</dbReference>
<feature type="domain" description="HTH luxR-type" evidence="4">
    <location>
        <begin position="814"/>
        <end position="879"/>
    </location>
</feature>
<keyword evidence="6" id="KW-1185">Reference proteome</keyword>
<accession>A0ABW1LPF8</accession>
<evidence type="ECO:0000256" key="1">
    <source>
        <dbReference type="ARBA" id="ARBA00023015"/>
    </source>
</evidence>
<dbReference type="EMBL" id="JBHSRJ010000009">
    <property type="protein sequence ID" value="MFC6045398.1"/>
    <property type="molecule type" value="Genomic_DNA"/>
</dbReference>
<dbReference type="InterPro" id="IPR027417">
    <property type="entry name" value="P-loop_NTPase"/>
</dbReference>